<dbReference type="Proteomes" id="UP000270649">
    <property type="component" value="Unassembled WGS sequence"/>
</dbReference>
<feature type="domain" description="YprB ribonuclease H-like" evidence="1">
    <location>
        <begin position="294"/>
        <end position="467"/>
    </location>
</feature>
<gene>
    <name evidence="2" type="ORF">D9543_09985</name>
</gene>
<dbReference type="InterPro" id="IPR019993">
    <property type="entry name" value="RecB_nuclease_TM0106_put"/>
</dbReference>
<evidence type="ECO:0000313" key="3">
    <source>
        <dbReference type="Proteomes" id="UP000270649"/>
    </source>
</evidence>
<dbReference type="NCBIfam" id="TIGR03491">
    <property type="entry name" value="TM0106 family RecB-like putative nuclease"/>
    <property type="match status" value="1"/>
</dbReference>
<dbReference type="InterPro" id="IPR038720">
    <property type="entry name" value="YprB_RNase_H-like_dom"/>
</dbReference>
<organism evidence="2 3">
    <name type="scientific">Corynebacterium macginleyi</name>
    <dbReference type="NCBI Taxonomy" id="38290"/>
    <lineage>
        <taxon>Bacteria</taxon>
        <taxon>Bacillati</taxon>
        <taxon>Actinomycetota</taxon>
        <taxon>Actinomycetes</taxon>
        <taxon>Mycobacteriales</taxon>
        <taxon>Corynebacteriaceae</taxon>
        <taxon>Corynebacterium</taxon>
    </lineage>
</organism>
<evidence type="ECO:0000313" key="2">
    <source>
        <dbReference type="EMBL" id="RMB57204.1"/>
    </source>
</evidence>
<sequence>MEDVVVASDLVGCRYRLVQRRAHPEVPRTRSSIARAERYSAAVDAVMELFPRKAPGRFRRIDLGGDDWERAMATLEAIASGYTHITNAVFATDKWKVHVELLLREGSVYTPIIVSNHRIARKHPKKTTLAVPIHRLGLSEPLEVAYKTRHHAVDGYRLALAARALEDMDLNSGRGGAVGQDHQQVFFMETAKFDVQRAMDKPLPTAPVRVKECASCRFWPLCEQKLTAADDISLFLPGDRGRPFRERGITTVQALIDADLGEPSRLAAAWRAGQTLLRRGDTVVPRADVEVDVDMEAYMDQGAYLWGAWFEGAYHPFVTWEPLGGRAEAENFAKFWRWLMQLRDKTHAEGKTFAAYCYSAHGENHWMRRSAQRFREVDEREVEEFISSPEWVDLFAHVKRSFAGPFGLGLKVVAPVAGFRWPEEDFDGEESVNARRKALAGDMSVRQRLLDYNAGDVHATRIVREWMTAGAPGVSQL</sequence>
<evidence type="ECO:0000259" key="1">
    <source>
        <dbReference type="Pfam" id="PF13482"/>
    </source>
</evidence>
<dbReference type="EMBL" id="REGC01000016">
    <property type="protein sequence ID" value="RMB57204.1"/>
    <property type="molecule type" value="Genomic_DNA"/>
</dbReference>
<dbReference type="Pfam" id="PF13482">
    <property type="entry name" value="RNase_H_2"/>
    <property type="match status" value="1"/>
</dbReference>
<protein>
    <submittedName>
        <fullName evidence="2">TM0106 family RecB-like putative nuclease</fullName>
    </submittedName>
</protein>
<comment type="caution">
    <text evidence="2">The sequence shown here is derived from an EMBL/GenBank/DDBJ whole genome shotgun (WGS) entry which is preliminary data.</text>
</comment>
<reference evidence="2 3" key="1">
    <citation type="submission" date="2018-10" db="EMBL/GenBank/DDBJ databases">
        <title>Corynebacterium macginleyi genome sequencing and assembly of the type strain and two clinical samples.</title>
        <authorList>
            <person name="Bernier A.-M."/>
            <person name="Bernard K."/>
        </authorList>
    </citation>
    <scope>NUCLEOTIDE SEQUENCE [LARGE SCALE GENOMIC DNA]</scope>
    <source>
        <strain evidence="2 3">NML 120205</strain>
    </source>
</reference>
<dbReference type="AlphaFoldDB" id="A0A3M0FX13"/>
<proteinExistence type="predicted"/>
<dbReference type="RefSeq" id="WP_121928172.1">
    <property type="nucleotide sequence ID" value="NZ_JAACCH010000001.1"/>
</dbReference>
<accession>A0A3M0FX13</accession>
<name>A0A3M0FX13_9CORY</name>